<dbReference type="PROSITE" id="PS50977">
    <property type="entry name" value="HTH_TETR_2"/>
    <property type="match status" value="1"/>
</dbReference>
<proteinExistence type="predicted"/>
<keyword evidence="3" id="KW-0804">Transcription</keyword>
<keyword evidence="2 4" id="KW-0238">DNA-binding</keyword>
<dbReference type="InterPro" id="IPR050109">
    <property type="entry name" value="HTH-type_TetR-like_transc_reg"/>
</dbReference>
<dbReference type="GO" id="GO:0000976">
    <property type="term" value="F:transcription cis-regulatory region binding"/>
    <property type="evidence" value="ECO:0007669"/>
    <property type="project" value="TreeGrafter"/>
</dbReference>
<dbReference type="PANTHER" id="PTHR30055">
    <property type="entry name" value="HTH-TYPE TRANSCRIPTIONAL REGULATOR RUTR"/>
    <property type="match status" value="1"/>
</dbReference>
<dbReference type="Proteomes" id="UP000244932">
    <property type="component" value="Unassembled WGS sequence"/>
</dbReference>
<dbReference type="EMBL" id="OMKW01000004">
    <property type="protein sequence ID" value="SPF30838.1"/>
    <property type="molecule type" value="Genomic_DNA"/>
</dbReference>
<name>A0A2R8AFG2_9RHOB</name>
<dbReference type="PANTHER" id="PTHR30055:SF234">
    <property type="entry name" value="HTH-TYPE TRANSCRIPTIONAL REGULATOR BETI"/>
    <property type="match status" value="1"/>
</dbReference>
<evidence type="ECO:0000256" key="1">
    <source>
        <dbReference type="ARBA" id="ARBA00023015"/>
    </source>
</evidence>
<dbReference type="Gene3D" id="1.10.357.10">
    <property type="entry name" value="Tetracycline Repressor, domain 2"/>
    <property type="match status" value="1"/>
</dbReference>
<evidence type="ECO:0000259" key="5">
    <source>
        <dbReference type="PROSITE" id="PS50977"/>
    </source>
</evidence>
<dbReference type="RefSeq" id="WP_108783532.1">
    <property type="nucleotide sequence ID" value="NZ_OMKW01000004.1"/>
</dbReference>
<evidence type="ECO:0000256" key="4">
    <source>
        <dbReference type="PROSITE-ProRule" id="PRU00335"/>
    </source>
</evidence>
<protein>
    <submittedName>
        <fullName evidence="6">HTH-type transcriptional repressor</fullName>
    </submittedName>
</protein>
<feature type="DNA-binding region" description="H-T-H motif" evidence="4">
    <location>
        <begin position="42"/>
        <end position="61"/>
    </location>
</feature>
<dbReference type="SUPFAM" id="SSF48498">
    <property type="entry name" value="Tetracyclin repressor-like, C-terminal domain"/>
    <property type="match status" value="1"/>
</dbReference>
<gene>
    <name evidence="6" type="ORF">POI8812_03182</name>
</gene>
<evidence type="ECO:0000256" key="3">
    <source>
        <dbReference type="ARBA" id="ARBA00023163"/>
    </source>
</evidence>
<dbReference type="OrthoDB" id="9816431at2"/>
<evidence type="ECO:0000256" key="2">
    <source>
        <dbReference type="ARBA" id="ARBA00023125"/>
    </source>
</evidence>
<organism evidence="6 7">
    <name type="scientific">Pontivivens insulae</name>
    <dbReference type="NCBI Taxonomy" id="1639689"/>
    <lineage>
        <taxon>Bacteria</taxon>
        <taxon>Pseudomonadati</taxon>
        <taxon>Pseudomonadota</taxon>
        <taxon>Alphaproteobacteria</taxon>
        <taxon>Rhodobacterales</taxon>
        <taxon>Paracoccaceae</taxon>
        <taxon>Pontivivens</taxon>
    </lineage>
</organism>
<evidence type="ECO:0000313" key="7">
    <source>
        <dbReference type="Proteomes" id="UP000244932"/>
    </source>
</evidence>
<dbReference type="Pfam" id="PF00440">
    <property type="entry name" value="TetR_N"/>
    <property type="match status" value="1"/>
</dbReference>
<dbReference type="AlphaFoldDB" id="A0A2R8AFG2"/>
<keyword evidence="7" id="KW-1185">Reference proteome</keyword>
<dbReference type="InterPro" id="IPR009057">
    <property type="entry name" value="Homeodomain-like_sf"/>
</dbReference>
<dbReference type="SUPFAM" id="SSF46689">
    <property type="entry name" value="Homeodomain-like"/>
    <property type="match status" value="1"/>
</dbReference>
<reference evidence="6 7" key="1">
    <citation type="submission" date="2018-03" db="EMBL/GenBank/DDBJ databases">
        <authorList>
            <person name="Keele B.F."/>
        </authorList>
    </citation>
    <scope>NUCLEOTIDE SEQUENCE [LARGE SCALE GENOMIC DNA]</scope>
    <source>
        <strain evidence="6 7">CeCT 8812</strain>
    </source>
</reference>
<dbReference type="InterPro" id="IPR001647">
    <property type="entry name" value="HTH_TetR"/>
</dbReference>
<evidence type="ECO:0000313" key="6">
    <source>
        <dbReference type="EMBL" id="SPF30838.1"/>
    </source>
</evidence>
<dbReference type="InterPro" id="IPR036271">
    <property type="entry name" value="Tet_transcr_reg_TetR-rel_C_sf"/>
</dbReference>
<feature type="domain" description="HTH tetR-type" evidence="5">
    <location>
        <begin position="19"/>
        <end position="79"/>
    </location>
</feature>
<dbReference type="GO" id="GO:0003700">
    <property type="term" value="F:DNA-binding transcription factor activity"/>
    <property type="evidence" value="ECO:0007669"/>
    <property type="project" value="TreeGrafter"/>
</dbReference>
<sequence length="210" mass="23449">MIYYSEMTEPKPSPNGRRKTTMARLVDAGRAEFSRNGFDRAKVQDIAAAAGANVALINRYFGSKRGLFIAVMQREVAEKQTGDLPYPPQPTLEAEARCWFRQRYDADRDARAMLRIVVTEALTNPEIRDDMMAAITDEHESNIGQRLHALQRAGAITDDIEVAELLRMMLLVAFSSAFMEAELLNVPADDTRKLGNHFAESLGARFGAKP</sequence>
<keyword evidence="1" id="KW-0805">Transcription regulation</keyword>
<accession>A0A2R8AFG2</accession>